<reference evidence="3 4" key="1">
    <citation type="submission" date="2020-11" db="EMBL/GenBank/DDBJ databases">
        <authorList>
            <person name="Kim M.K."/>
        </authorList>
    </citation>
    <scope>NUCLEOTIDE SEQUENCE [LARGE SCALE GENOMIC DNA]</scope>
    <source>
        <strain evidence="3 4">BT290</strain>
    </source>
</reference>
<dbReference type="Proteomes" id="UP000611708">
    <property type="component" value="Unassembled WGS sequence"/>
</dbReference>
<dbReference type="PANTHER" id="PTHR30006:SF2">
    <property type="entry name" value="ABC TRANSPORTER SUBSTRATE-BINDING PROTEIN"/>
    <property type="match status" value="1"/>
</dbReference>
<dbReference type="Gene3D" id="3.40.190.10">
    <property type="entry name" value="Periplasmic binding protein-like II"/>
    <property type="match status" value="2"/>
</dbReference>
<proteinExistence type="predicted"/>
<evidence type="ECO:0000256" key="1">
    <source>
        <dbReference type="ARBA" id="ARBA00022729"/>
    </source>
</evidence>
<sequence length="350" mass="38071">MELKKTFAAATMLAGTMTALSFMSAGAAQAQAQGELVMYCGVQEEWCRAMTTAFERETGIKVSMTRKSAGEVYAQVKAEAANPRADIWWGGTGDPHMQAAEEGLTVEYKSPKLGELQDWAVRQWEQSKQRTVGIYSGALGFGYNTDLAKSNNIAEPKCWADLLKAEFKDEVQVADPNSSGTAYTLLATIVQIMGEDKGFEYLKALHKNVNQYTKSGAAPAKAMALGETTAGIAFMHDIVTMVVDKAPVKVVAPCEGTGYEIGSMSLIKGAKNMDNAKKFYDWALTADAQKLGADAKSYQVPSNKSTPIPPQSPKLSDIKLINFDFAKYGSSAERKRLLSKWDNEVKNLPK</sequence>
<evidence type="ECO:0000313" key="3">
    <source>
        <dbReference type="EMBL" id="MBF9195719.1"/>
    </source>
</evidence>
<dbReference type="Pfam" id="PF13343">
    <property type="entry name" value="SBP_bac_6"/>
    <property type="match status" value="1"/>
</dbReference>
<accession>A0ABS0HQG4</accession>
<dbReference type="RefSeq" id="WP_196263079.1">
    <property type="nucleotide sequence ID" value="NZ_JADQDN010000002.1"/>
</dbReference>
<dbReference type="InterPro" id="IPR026045">
    <property type="entry name" value="Ferric-bd"/>
</dbReference>
<dbReference type="PIRSF" id="PIRSF002825">
    <property type="entry name" value="CfbpA"/>
    <property type="match status" value="1"/>
</dbReference>
<dbReference type="SUPFAM" id="SSF53850">
    <property type="entry name" value="Periplasmic binding protein-like II"/>
    <property type="match status" value="1"/>
</dbReference>
<protein>
    <submittedName>
        <fullName evidence="3">ABC transporter substrate-binding protein</fullName>
    </submittedName>
</protein>
<feature type="signal peptide" evidence="2">
    <location>
        <begin position="1"/>
        <end position="30"/>
    </location>
</feature>
<keyword evidence="4" id="KW-1185">Reference proteome</keyword>
<name>A0ABS0HQG4_9HYPH</name>
<dbReference type="PANTHER" id="PTHR30006">
    <property type="entry name" value="THIAMINE-BINDING PERIPLASMIC PROTEIN-RELATED"/>
    <property type="match status" value="1"/>
</dbReference>
<keyword evidence="1 2" id="KW-0732">Signal</keyword>
<evidence type="ECO:0000256" key="2">
    <source>
        <dbReference type="SAM" id="SignalP"/>
    </source>
</evidence>
<gene>
    <name evidence="3" type="ORF">I2H36_06705</name>
</gene>
<organism evidence="3 4">
    <name type="scientific">Microvirga terrestris</name>
    <dbReference type="NCBI Taxonomy" id="2791024"/>
    <lineage>
        <taxon>Bacteria</taxon>
        <taxon>Pseudomonadati</taxon>
        <taxon>Pseudomonadota</taxon>
        <taxon>Alphaproteobacteria</taxon>
        <taxon>Hyphomicrobiales</taxon>
        <taxon>Methylobacteriaceae</taxon>
        <taxon>Microvirga</taxon>
    </lineage>
</organism>
<feature type="chain" id="PRO_5046308203" evidence="2">
    <location>
        <begin position="31"/>
        <end position="350"/>
    </location>
</feature>
<dbReference type="CDD" id="cd13544">
    <property type="entry name" value="PBP2_Fbp_like_1"/>
    <property type="match status" value="1"/>
</dbReference>
<dbReference type="EMBL" id="JADQDN010000002">
    <property type="protein sequence ID" value="MBF9195719.1"/>
    <property type="molecule type" value="Genomic_DNA"/>
</dbReference>
<comment type="caution">
    <text evidence="3">The sequence shown here is derived from an EMBL/GenBank/DDBJ whole genome shotgun (WGS) entry which is preliminary data.</text>
</comment>
<evidence type="ECO:0000313" key="4">
    <source>
        <dbReference type="Proteomes" id="UP000611708"/>
    </source>
</evidence>